<comment type="similarity">
    <text evidence="1 9">Belongs to the eukaryotic ribosomal protein eL13 family.</text>
</comment>
<keyword evidence="3" id="KW-0067">ATP-binding</keyword>
<dbReference type="PANTHER" id="PTHR11722">
    <property type="entry name" value="60S RIBOSOMAL PROTEIN L13"/>
    <property type="match status" value="1"/>
</dbReference>
<evidence type="ECO:0000313" key="11">
    <source>
        <dbReference type="Proteomes" id="UP001607303"/>
    </source>
</evidence>
<organism evidence="10 11">
    <name type="scientific">Vespula maculifrons</name>
    <name type="common">Eastern yellow jacket</name>
    <name type="synonym">Wasp</name>
    <dbReference type="NCBI Taxonomy" id="7453"/>
    <lineage>
        <taxon>Eukaryota</taxon>
        <taxon>Metazoa</taxon>
        <taxon>Ecdysozoa</taxon>
        <taxon>Arthropoda</taxon>
        <taxon>Hexapoda</taxon>
        <taxon>Insecta</taxon>
        <taxon>Pterygota</taxon>
        <taxon>Neoptera</taxon>
        <taxon>Endopterygota</taxon>
        <taxon>Hymenoptera</taxon>
        <taxon>Apocrita</taxon>
        <taxon>Aculeata</taxon>
        <taxon>Vespoidea</taxon>
        <taxon>Vespidae</taxon>
        <taxon>Vespinae</taxon>
        <taxon>Vespula</taxon>
    </lineage>
</organism>
<dbReference type="GO" id="GO:1990904">
    <property type="term" value="C:ribonucleoprotein complex"/>
    <property type="evidence" value="ECO:0007669"/>
    <property type="project" value="UniProtKB-KW"/>
</dbReference>
<sequence>MGKRNNMIPNGHFHKDWQRFVKTWFNQPARKYRRRQNRIKKARTVAPRPVNLLRPVVHCPTFRYHTKVRAGKGFTLQELKASGLNKRFARTIGIAVDPRRRNKSIESLQTNAQRLKEYKANLILFPINEKKPKKGEASEEEMKVAMQVKGEVMPIRRQPAIKGKKHAITDDEKKFSAYITLRKARADARLVGIRAKRVKDATENPDDVTKIDKMPLIVITGIPCSGKTTRTLQLKEYFEKEVKKRVDIITEIDVISKTDYDRNSFYSDSKKEKCIRSDIKSMAQRILNPNDVLIIDGSNYIKGYRYEIYCMSKLYKTPQCTIHCDIPIEHAWLWNEKRPVSEQYSREIFDALVMRYETPDSKNRWDAPLFAVMPEDDLKFDDIYKSLYEVKAPKPNQSTQCPPLSSTNYLYELDRITQDITNAILSAKQIGIENDIKIPQYGLTVQKTGNTPQMMRLRRQFLTYSKMHQININQIGLLFVQYLNKSL</sequence>
<dbReference type="InterPro" id="IPR013641">
    <property type="entry name" value="KTI12/PSTK"/>
</dbReference>
<dbReference type="InterPro" id="IPR027417">
    <property type="entry name" value="P-loop_NTPase"/>
</dbReference>
<name>A0ABD2BL29_VESMC</name>
<evidence type="ECO:0000256" key="1">
    <source>
        <dbReference type="ARBA" id="ARBA00005640"/>
    </source>
</evidence>
<dbReference type="PROSITE" id="PS01104">
    <property type="entry name" value="RIBOSOMAL_L13E"/>
    <property type="match status" value="1"/>
</dbReference>
<evidence type="ECO:0000256" key="4">
    <source>
        <dbReference type="ARBA" id="ARBA00022980"/>
    </source>
</evidence>
<dbReference type="InterPro" id="IPR018256">
    <property type="entry name" value="Ribosomal_eL13_CS"/>
</dbReference>
<dbReference type="GO" id="GO:0005524">
    <property type="term" value="F:ATP binding"/>
    <property type="evidence" value="ECO:0007669"/>
    <property type="project" value="UniProtKB-KW"/>
</dbReference>
<dbReference type="GO" id="GO:0006400">
    <property type="term" value="P:tRNA modification"/>
    <property type="evidence" value="ECO:0007669"/>
    <property type="project" value="UniProtKB-ARBA"/>
</dbReference>
<evidence type="ECO:0000256" key="5">
    <source>
        <dbReference type="ARBA" id="ARBA00023274"/>
    </source>
</evidence>
<dbReference type="HAMAP" id="MF_00499">
    <property type="entry name" value="Ribosomal_eL13"/>
    <property type="match status" value="1"/>
</dbReference>
<dbReference type="EMBL" id="JAYRBN010000074">
    <property type="protein sequence ID" value="KAL2733472.1"/>
    <property type="molecule type" value="Genomic_DNA"/>
</dbReference>
<comment type="function">
    <text evidence="7">Component of the ribosome, a large ribonucleoprotein complex responsible for the synthesis of proteins in the cell. The small ribosomal subunit (SSU) binds messenger RNAs (mRNAs) and translates the encoded message by selecting cognate aminoacyl-transfer RNA (tRNA) molecules. The large subunit (LSU) contains the ribosomal catalytic site termed the peptidyl transferase center (PTC), which catalyzes the formation of peptide bonds, thereby polymerizing the amino acids delivered by tRNAs into a polypeptide chain. The nascent polypeptides leave the ribosome through a tunnel in the LSU and interact with protein factors that function in enzymatic processing, targeting, and the membrane insertion of nascent chains at the exit of the ribosomal tunnel. As part of the LSU, it is probably required for its formation and the maturation of rRNAs.</text>
</comment>
<dbReference type="FunFam" id="3.40.50.300:FF:000827">
    <property type="entry name" value="KTI12 chromatin-associated homolog"/>
    <property type="match status" value="1"/>
</dbReference>
<comment type="caution">
    <text evidence="10">The sequence shown here is derived from an EMBL/GenBank/DDBJ whole genome shotgun (WGS) entry which is preliminary data.</text>
</comment>
<dbReference type="Pfam" id="PF08433">
    <property type="entry name" value="KTI12"/>
    <property type="match status" value="1"/>
</dbReference>
<proteinExistence type="inferred from homology"/>
<keyword evidence="11" id="KW-1185">Reference proteome</keyword>
<comment type="similarity">
    <text evidence="6">Belongs to the KTI12 family.</text>
</comment>
<dbReference type="GO" id="GO:0005840">
    <property type="term" value="C:ribosome"/>
    <property type="evidence" value="ECO:0007669"/>
    <property type="project" value="UniProtKB-KW"/>
</dbReference>
<keyword evidence="4 9" id="KW-0689">Ribosomal protein</keyword>
<dbReference type="PANTHER" id="PTHR11722:SF0">
    <property type="entry name" value="LARGE RIBOSOMAL SUBUNIT PROTEIN EL13"/>
    <property type="match status" value="1"/>
</dbReference>
<evidence type="ECO:0000256" key="3">
    <source>
        <dbReference type="ARBA" id="ARBA00022840"/>
    </source>
</evidence>
<dbReference type="InterPro" id="IPR001380">
    <property type="entry name" value="Ribosomal_eL13"/>
</dbReference>
<evidence type="ECO:0000256" key="6">
    <source>
        <dbReference type="ARBA" id="ARBA00025768"/>
    </source>
</evidence>
<dbReference type="GO" id="GO:0006357">
    <property type="term" value="P:regulation of transcription by RNA polymerase II"/>
    <property type="evidence" value="ECO:0007669"/>
    <property type="project" value="UniProtKB-ARBA"/>
</dbReference>
<gene>
    <name evidence="10" type="ORF">V1477_014440</name>
</gene>
<dbReference type="Proteomes" id="UP001607303">
    <property type="component" value="Unassembled WGS sequence"/>
</dbReference>
<dbReference type="Pfam" id="PF01294">
    <property type="entry name" value="Ribosomal_L13e"/>
    <property type="match status" value="1"/>
</dbReference>
<evidence type="ECO:0000313" key="10">
    <source>
        <dbReference type="EMBL" id="KAL2733472.1"/>
    </source>
</evidence>
<keyword evidence="2" id="KW-0547">Nucleotide-binding</keyword>
<evidence type="ECO:0000256" key="2">
    <source>
        <dbReference type="ARBA" id="ARBA00022741"/>
    </source>
</evidence>
<evidence type="ECO:0000256" key="9">
    <source>
        <dbReference type="RuleBase" id="RU000572"/>
    </source>
</evidence>
<reference evidence="10 11" key="1">
    <citation type="journal article" date="2024" name="Ann. Entomol. Soc. Am.">
        <title>Genomic analyses of the southern and eastern yellowjacket wasps (Hymenoptera: Vespidae) reveal evolutionary signatures of social life.</title>
        <authorList>
            <person name="Catto M.A."/>
            <person name="Caine P.B."/>
            <person name="Orr S.E."/>
            <person name="Hunt B.G."/>
            <person name="Goodisman M.A.D."/>
        </authorList>
    </citation>
    <scope>NUCLEOTIDE SEQUENCE [LARGE SCALE GENOMIC DNA]</scope>
    <source>
        <strain evidence="10">232</strain>
        <tissue evidence="10">Head and thorax</tissue>
    </source>
</reference>
<dbReference type="SUPFAM" id="SSF52540">
    <property type="entry name" value="P-loop containing nucleoside triphosphate hydrolases"/>
    <property type="match status" value="1"/>
</dbReference>
<evidence type="ECO:0000256" key="7">
    <source>
        <dbReference type="ARBA" id="ARBA00058367"/>
    </source>
</evidence>
<comment type="subunit">
    <text evidence="8">Component of the 60S large ribosomal subunit (LSU).</text>
</comment>
<dbReference type="Gene3D" id="3.40.50.300">
    <property type="entry name" value="P-loop containing nucleotide triphosphate hydrolases"/>
    <property type="match status" value="1"/>
</dbReference>
<dbReference type="FunFam" id="1.20.5.110:FF:000003">
    <property type="entry name" value="60S ribosomal protein L13"/>
    <property type="match status" value="1"/>
</dbReference>
<protein>
    <recommendedName>
        <fullName evidence="9">60S ribosomal protein L13</fullName>
    </recommendedName>
</protein>
<evidence type="ECO:0000256" key="8">
    <source>
        <dbReference type="ARBA" id="ARBA00065437"/>
    </source>
</evidence>
<dbReference type="Gene3D" id="1.20.5.110">
    <property type="match status" value="1"/>
</dbReference>
<keyword evidence="5 9" id="KW-0687">Ribonucleoprotein</keyword>
<accession>A0ABD2BL29</accession>
<dbReference type="AlphaFoldDB" id="A0ABD2BL29"/>